<protein>
    <submittedName>
        <fullName evidence="2">Aldo/keto reductase</fullName>
    </submittedName>
</protein>
<dbReference type="EMBL" id="JAVKPH010000014">
    <property type="protein sequence ID" value="MDR5653488.1"/>
    <property type="molecule type" value="Genomic_DNA"/>
</dbReference>
<dbReference type="SUPFAM" id="SSF51430">
    <property type="entry name" value="NAD(P)-linked oxidoreductase"/>
    <property type="match status" value="1"/>
</dbReference>
<evidence type="ECO:0000313" key="2">
    <source>
        <dbReference type="EMBL" id="MDR5653488.1"/>
    </source>
</evidence>
<dbReference type="Proteomes" id="UP001247754">
    <property type="component" value="Unassembled WGS sequence"/>
</dbReference>
<dbReference type="InterPro" id="IPR036812">
    <property type="entry name" value="NAD(P)_OxRdtase_dom_sf"/>
</dbReference>
<sequence length="344" mass="36788">MEQTEIRATGVKLTRMGLGTVPLAGLGVPAVDYATFEAVVLAAYQAGIRYFDTAPMYGMGRAEHFLGHALRTNDLVGKVTLSTKVGRLLKPASRAKQGEGLFGITWDGALPFAEHYDYTYDGIMRSFEDSQQRFGVERFDILNVHDIGSLTHGENAENRWRELGEGGYRALAELRAAGGARAIGIGVNEMEAVERMAAEFDLDCCLLAGRYSLLNQGPLDSFFPAMQKRGIAVIAAGVFNSGILGGGSKGATRIFDYMQAPPEIIARVERLEAACARHGVALPEAAIQFVSAHPAVACILQGCKNTAEVAQNAAALARPIPAALWQDLRAEGLLPENAPVPQGA</sequence>
<dbReference type="PANTHER" id="PTHR42686:SF1">
    <property type="entry name" value="GH17980P-RELATED"/>
    <property type="match status" value="1"/>
</dbReference>
<dbReference type="PANTHER" id="PTHR42686">
    <property type="entry name" value="GH17980P-RELATED"/>
    <property type="match status" value="1"/>
</dbReference>
<comment type="caution">
    <text evidence="2">The sequence shown here is derived from an EMBL/GenBank/DDBJ whole genome shotgun (WGS) entry which is preliminary data.</text>
</comment>
<proteinExistence type="predicted"/>
<evidence type="ECO:0000313" key="3">
    <source>
        <dbReference type="Proteomes" id="UP001247754"/>
    </source>
</evidence>
<keyword evidence="3" id="KW-1185">Reference proteome</keyword>
<feature type="domain" description="NADP-dependent oxidoreductase" evidence="1">
    <location>
        <begin position="15"/>
        <end position="328"/>
    </location>
</feature>
<dbReference type="InterPro" id="IPR020471">
    <property type="entry name" value="AKR"/>
</dbReference>
<dbReference type="InterPro" id="IPR023210">
    <property type="entry name" value="NADP_OxRdtase_dom"/>
</dbReference>
<organism evidence="2 3">
    <name type="scientific">Ruixingdingia sedimenti</name>
    <dbReference type="NCBI Taxonomy" id="3073604"/>
    <lineage>
        <taxon>Bacteria</taxon>
        <taxon>Pseudomonadati</taxon>
        <taxon>Pseudomonadota</taxon>
        <taxon>Alphaproteobacteria</taxon>
        <taxon>Rhodobacterales</taxon>
        <taxon>Paracoccaceae</taxon>
        <taxon>Ruixingdingia</taxon>
    </lineage>
</organism>
<dbReference type="Gene3D" id="3.20.20.100">
    <property type="entry name" value="NADP-dependent oxidoreductase domain"/>
    <property type="match status" value="1"/>
</dbReference>
<accession>A0ABU1FA75</accession>
<evidence type="ECO:0000259" key="1">
    <source>
        <dbReference type="Pfam" id="PF00248"/>
    </source>
</evidence>
<name>A0ABU1FA75_9RHOB</name>
<gene>
    <name evidence="2" type="ORF">RGD00_12800</name>
</gene>
<reference evidence="2 3" key="1">
    <citation type="submission" date="2023-09" db="EMBL/GenBank/DDBJ databases">
        <title>Xinfangfangia sedmenti sp. nov., isolated the sedment.</title>
        <authorList>
            <person name="Xu L."/>
        </authorList>
    </citation>
    <scope>NUCLEOTIDE SEQUENCE [LARGE SCALE GENOMIC DNA]</scope>
    <source>
        <strain evidence="2 3">LG-4</strain>
    </source>
</reference>
<dbReference type="RefSeq" id="WP_310457727.1">
    <property type="nucleotide sequence ID" value="NZ_JAVKPH010000014.1"/>
</dbReference>
<dbReference type="Pfam" id="PF00248">
    <property type="entry name" value="Aldo_ket_red"/>
    <property type="match status" value="1"/>
</dbReference>